<feature type="region of interest" description="Disordered" evidence="1">
    <location>
        <begin position="157"/>
        <end position="178"/>
    </location>
</feature>
<organism evidence="2 3">
    <name type="scientific">Penicillium rubens (strain ATCC 28089 / DSM 1075 / NRRL 1951 / Wisconsin 54-1255)</name>
    <name type="common">Penicillium chrysogenum</name>
    <dbReference type="NCBI Taxonomy" id="500485"/>
    <lineage>
        <taxon>Eukaryota</taxon>
        <taxon>Fungi</taxon>
        <taxon>Dikarya</taxon>
        <taxon>Ascomycota</taxon>
        <taxon>Pezizomycotina</taxon>
        <taxon>Eurotiomycetes</taxon>
        <taxon>Eurotiomycetidae</taxon>
        <taxon>Eurotiales</taxon>
        <taxon>Aspergillaceae</taxon>
        <taxon>Penicillium</taxon>
        <taxon>Penicillium chrysogenum species complex</taxon>
    </lineage>
</organism>
<keyword evidence="3" id="KW-1185">Reference proteome</keyword>
<sequence length="402" mass="44142">MAGQAIKPVSLNPNKLVSEATPAVMNSMSDSVVIHSKVGDVYHLHRRQASMLLPYAYFDRLLPCIQSLIKTHSKSLSIYLCPGVPCYSLESADRRTQGWLGYYRILDLLILYFDPIRGALQEEGVGDEDEERKGLPQGKSVPGVLYKEGTIRKASIKGTSSPDIATPNPHSSDGKCPGQGNVRLRVRITARSARRVLADEETVPSLAVVKILGANFFSSSTSGSLEAIHTFDPPPHCYVSVPTSFVYLLSYNPGNDKMATNMTAACLDPSEAFRSVHTLSHCFQIFGHQDNDFLSSDDYKSLFVYPNDTFGLMIDDCMKQYCLKPDAELLGCAGNSSFVNSPGIGLSTLLDPYSYGMVISPFPHFMASGCDFVKLDLNEDISGSGEILSYRPLNLDFRKPHD</sequence>
<reference evidence="2 3" key="1">
    <citation type="journal article" date="2008" name="Nat. Biotechnol.">
        <title>Genome sequencing and analysis of the filamentous fungus Penicillium chrysogenum.</title>
        <authorList>
            <person name="van den Berg M.A."/>
            <person name="Albang R."/>
            <person name="Albermann K."/>
            <person name="Badger J.H."/>
            <person name="Daran J.-M."/>
            <person name="Driessen A.J.M."/>
            <person name="Garcia-Estrada C."/>
            <person name="Fedorova N.D."/>
            <person name="Harris D.M."/>
            <person name="Heijne W.H.M."/>
            <person name="Joardar V.S."/>
            <person name="Kiel J.A.K.W."/>
            <person name="Kovalchuk A."/>
            <person name="Martin J.F."/>
            <person name="Nierman W.C."/>
            <person name="Nijland J.G."/>
            <person name="Pronk J.T."/>
            <person name="Roubos J.A."/>
            <person name="van der Klei I.J."/>
            <person name="van Peij N.N.M.E."/>
            <person name="Veenhuis M."/>
            <person name="von Doehren H."/>
            <person name="Wagner C."/>
            <person name="Wortman J.R."/>
            <person name="Bovenberg R.A.L."/>
        </authorList>
    </citation>
    <scope>NUCLEOTIDE SEQUENCE [LARGE SCALE GENOMIC DNA]</scope>
    <source>
        <strain evidence="3">ATCC 28089 / DSM 1075 / NRRL 1951 / Wisconsin 54-1255</strain>
    </source>
</reference>
<dbReference type="Proteomes" id="UP000000724">
    <property type="component" value="Contig Pc00c22"/>
</dbReference>
<protein>
    <submittedName>
        <fullName evidence="2">Uncharacterized protein</fullName>
    </submittedName>
</protein>
<feature type="compositionally biased region" description="Polar residues" evidence="1">
    <location>
        <begin position="157"/>
        <end position="171"/>
    </location>
</feature>
<accession>B6HR42</accession>
<dbReference type="KEGG" id="pcs:N7525_004753"/>
<dbReference type="HOGENOM" id="CLU_685313_0_0_1"/>
<dbReference type="EMBL" id="AM920437">
    <property type="protein sequence ID" value="CAP98923.1"/>
    <property type="molecule type" value="Genomic_DNA"/>
</dbReference>
<gene>
    <name evidence="2" type="ORF">Pc22g16350</name>
    <name evidence="2" type="ORF">PCH_Pc22g16350</name>
</gene>
<name>B6HR42_PENRW</name>
<dbReference type="VEuPathDB" id="FungiDB:PCH_Pc22g16350"/>
<evidence type="ECO:0000256" key="1">
    <source>
        <dbReference type="SAM" id="MobiDB-lite"/>
    </source>
</evidence>
<proteinExistence type="predicted"/>
<dbReference type="STRING" id="500485.B6HR42"/>
<evidence type="ECO:0000313" key="2">
    <source>
        <dbReference type="EMBL" id="CAP98923.1"/>
    </source>
</evidence>
<evidence type="ECO:0000313" key="3">
    <source>
        <dbReference type="Proteomes" id="UP000000724"/>
    </source>
</evidence>
<dbReference type="GeneID" id="8305189"/>
<dbReference type="AlphaFoldDB" id="B6HR42"/>